<dbReference type="InterPro" id="IPR003889">
    <property type="entry name" value="FYrich_C"/>
</dbReference>
<reference evidence="5" key="1">
    <citation type="submission" date="2025-08" db="UniProtKB">
        <authorList>
            <consortium name="RefSeq"/>
        </authorList>
    </citation>
    <scope>IDENTIFICATION</scope>
    <source>
        <strain evidence="5">USDA-PBARC FA_bdor</strain>
        <tissue evidence="5">Whole organism</tissue>
    </source>
</reference>
<evidence type="ECO:0000256" key="2">
    <source>
        <dbReference type="ARBA" id="ARBA00023242"/>
    </source>
</evidence>
<evidence type="ECO:0000259" key="3">
    <source>
        <dbReference type="Pfam" id="PF24237"/>
    </source>
</evidence>
<feature type="domain" description="INO80 complex subunit E N-terminal" evidence="3">
    <location>
        <begin position="35"/>
        <end position="82"/>
    </location>
</feature>
<organism evidence="4 5">
    <name type="scientific">Fopius arisanus</name>
    <dbReference type="NCBI Taxonomy" id="64838"/>
    <lineage>
        <taxon>Eukaryota</taxon>
        <taxon>Metazoa</taxon>
        <taxon>Ecdysozoa</taxon>
        <taxon>Arthropoda</taxon>
        <taxon>Hexapoda</taxon>
        <taxon>Insecta</taxon>
        <taxon>Pterygota</taxon>
        <taxon>Neoptera</taxon>
        <taxon>Endopterygota</taxon>
        <taxon>Hymenoptera</taxon>
        <taxon>Apocrita</taxon>
        <taxon>Ichneumonoidea</taxon>
        <taxon>Braconidae</taxon>
        <taxon>Opiinae</taxon>
        <taxon>Fopius</taxon>
    </lineage>
</organism>
<dbReference type="AlphaFoldDB" id="A0A9R1ST58"/>
<gene>
    <name evidence="5" type="primary">LOC105262679</name>
</gene>
<accession>A0A9R1ST58</accession>
<dbReference type="SMART" id="SM00542">
    <property type="entry name" value="FYRC"/>
    <property type="match status" value="1"/>
</dbReference>
<dbReference type="PROSITE" id="PS51542">
    <property type="entry name" value="FYRN"/>
    <property type="match status" value="1"/>
</dbReference>
<dbReference type="Proteomes" id="UP000694866">
    <property type="component" value="Unplaced"/>
</dbReference>
<dbReference type="RefSeq" id="XP_011296680.1">
    <property type="nucleotide sequence ID" value="XM_011298378.1"/>
</dbReference>
<comment type="subcellular location">
    <subcellularLocation>
        <location evidence="1">Nucleus</location>
    </subcellularLocation>
</comment>
<evidence type="ECO:0000313" key="5">
    <source>
        <dbReference type="RefSeq" id="XP_011296680.1"/>
    </source>
</evidence>
<sequence>MNRIRLNRKLVKMSHSYERYCNNYHKHVELHENLKYKKKYRTLKRIVKNLVFENAALCDQVSDMQENLVVVNEERLFLLRKLCQLQGETELSASRSQLNFNNHINYSNISGEVVAKRTSRKKSPSDNLNSHSGINIETKPKVKRCGKTAKKLVQLIPLDVHGKPRFPISLGDLSVYSLGEVITDRVAYHTEDHIYPVGFCSTRVYASLKNPRTKTLYTCKILDGGLHPRFEIVSDTDLDQPLMGASPDECHGKLLLAISPILCNILPKGGHFFGISQPTIQNLIQNSPGTRRLAHYKPQRFEVSKNQSNENGVTVLTEEELDPGINFATLHQTFVFVSDYGVKEEPCEHDV</sequence>
<proteinExistence type="predicted"/>
<keyword evidence="4" id="KW-1185">Reference proteome</keyword>
<dbReference type="Pfam" id="PF24237">
    <property type="entry name" value="INO80E"/>
    <property type="match status" value="1"/>
</dbReference>
<dbReference type="Gene3D" id="3.30.160.360">
    <property type="match status" value="1"/>
</dbReference>
<protein>
    <submittedName>
        <fullName evidence="5">Transforming growth factor beta regulator 1</fullName>
    </submittedName>
</protein>
<dbReference type="PROSITE" id="PS51543">
    <property type="entry name" value="FYRC"/>
    <property type="match status" value="1"/>
</dbReference>
<dbReference type="Pfam" id="PF05964">
    <property type="entry name" value="FYRN"/>
    <property type="match status" value="1"/>
</dbReference>
<dbReference type="OrthoDB" id="285793at2759"/>
<dbReference type="GO" id="GO:0005634">
    <property type="term" value="C:nucleus"/>
    <property type="evidence" value="ECO:0007669"/>
    <property type="project" value="UniProtKB-SubCell"/>
</dbReference>
<dbReference type="InterPro" id="IPR056515">
    <property type="entry name" value="INO80E_N"/>
</dbReference>
<dbReference type="InterPro" id="IPR040092">
    <property type="entry name" value="TBRG1"/>
</dbReference>
<evidence type="ECO:0000313" key="4">
    <source>
        <dbReference type="Proteomes" id="UP000694866"/>
    </source>
</evidence>
<dbReference type="KEGG" id="fas:105262679"/>
<dbReference type="PANTHER" id="PTHR22715">
    <property type="entry name" value="TRANSFORMING GROWTH FACTOR BETA REGULATED GENE 1"/>
    <property type="match status" value="1"/>
</dbReference>
<dbReference type="PANTHER" id="PTHR22715:SF0">
    <property type="entry name" value="TRANSFORMING GROWTH FACTOR BETA REGULATOR 1"/>
    <property type="match status" value="1"/>
</dbReference>
<dbReference type="InterPro" id="IPR003888">
    <property type="entry name" value="FYrich_N"/>
</dbReference>
<dbReference type="Pfam" id="PF05965">
    <property type="entry name" value="FYRC"/>
    <property type="match status" value="1"/>
</dbReference>
<name>A0A9R1ST58_9HYME</name>
<keyword evidence="2" id="KW-0539">Nucleus</keyword>
<dbReference type="GeneID" id="105262679"/>
<dbReference type="SMART" id="SM00541">
    <property type="entry name" value="FYRN"/>
    <property type="match status" value="1"/>
</dbReference>
<evidence type="ECO:0000256" key="1">
    <source>
        <dbReference type="ARBA" id="ARBA00004123"/>
    </source>
</evidence>
<dbReference type="GO" id="GO:0051726">
    <property type="term" value="P:regulation of cell cycle"/>
    <property type="evidence" value="ECO:0007669"/>
    <property type="project" value="TreeGrafter"/>
</dbReference>